<dbReference type="OrthoDB" id="9800974at2"/>
<keyword evidence="5 8" id="KW-0378">Hydrolase</keyword>
<dbReference type="InterPro" id="IPR017853">
    <property type="entry name" value="GH"/>
</dbReference>
<dbReference type="InterPro" id="IPR013529">
    <property type="entry name" value="Glyco_hydro_42_N"/>
</dbReference>
<protein>
    <recommendedName>
        <fullName evidence="3 8">Beta-galactosidase</fullName>
        <shortName evidence="8">Beta-gal</shortName>
        <ecNumber evidence="3 8">3.2.1.23</ecNumber>
    </recommendedName>
</protein>
<dbReference type="GO" id="GO:0009341">
    <property type="term" value="C:beta-galactosidase complex"/>
    <property type="evidence" value="ECO:0007669"/>
    <property type="project" value="InterPro"/>
</dbReference>
<accession>A0A437J9D4</accession>
<evidence type="ECO:0000256" key="3">
    <source>
        <dbReference type="ARBA" id="ARBA00012756"/>
    </source>
</evidence>
<dbReference type="GO" id="GO:0004565">
    <property type="term" value="F:beta-galactosidase activity"/>
    <property type="evidence" value="ECO:0007669"/>
    <property type="project" value="UniProtKB-EC"/>
</dbReference>
<evidence type="ECO:0000256" key="9">
    <source>
        <dbReference type="PIRSR" id="PIRSR001084-1"/>
    </source>
</evidence>
<evidence type="ECO:0000256" key="11">
    <source>
        <dbReference type="SAM" id="SignalP"/>
    </source>
</evidence>
<evidence type="ECO:0000256" key="7">
    <source>
        <dbReference type="ARBA" id="ARBA00023295"/>
    </source>
</evidence>
<reference evidence="14 15" key="1">
    <citation type="submission" date="2019-01" db="EMBL/GenBank/DDBJ databases">
        <authorList>
            <person name="Chen W.-M."/>
        </authorList>
    </citation>
    <scope>NUCLEOTIDE SEQUENCE [LARGE SCALE GENOMIC DNA]</scope>
    <source>
        <strain evidence="14 15">TLA-22</strain>
    </source>
</reference>
<dbReference type="Gene3D" id="3.20.20.80">
    <property type="entry name" value="Glycosidases"/>
    <property type="match status" value="1"/>
</dbReference>
<feature type="binding site" evidence="10">
    <location>
        <position position="163"/>
    </location>
    <ligand>
        <name>substrate</name>
    </ligand>
</feature>
<keyword evidence="7 8" id="KW-0326">Glycosidase</keyword>
<dbReference type="Gene3D" id="2.60.40.1180">
    <property type="entry name" value="Golgi alpha-mannosidase II"/>
    <property type="match status" value="1"/>
</dbReference>
<evidence type="ECO:0000256" key="8">
    <source>
        <dbReference type="PIRNR" id="PIRNR001084"/>
    </source>
</evidence>
<feature type="chain" id="PRO_5019067352" description="Beta-galactosidase" evidence="11">
    <location>
        <begin position="45"/>
        <end position="714"/>
    </location>
</feature>
<evidence type="ECO:0000313" key="15">
    <source>
        <dbReference type="Proteomes" id="UP000282977"/>
    </source>
</evidence>
<gene>
    <name evidence="14" type="ORF">ENE74_07055</name>
</gene>
<comment type="similarity">
    <text evidence="2 8">Belongs to the glycosyl hydrolase 42 family.</text>
</comment>
<comment type="catalytic activity">
    <reaction evidence="1 8">
        <text>Hydrolysis of terminal non-reducing beta-D-galactose residues in beta-D-galactosides.</text>
        <dbReference type="EC" id="3.2.1.23"/>
    </reaction>
</comment>
<feature type="binding site" evidence="10">
    <location>
        <position position="201"/>
    </location>
    <ligand>
        <name>substrate</name>
    </ligand>
</feature>
<evidence type="ECO:0000256" key="10">
    <source>
        <dbReference type="PIRSR" id="PIRSR001084-2"/>
    </source>
</evidence>
<feature type="active site" description="Proton donor" evidence="9">
    <location>
        <position position="202"/>
    </location>
</feature>
<evidence type="ECO:0000259" key="13">
    <source>
        <dbReference type="Pfam" id="PF08532"/>
    </source>
</evidence>
<dbReference type="Proteomes" id="UP000282977">
    <property type="component" value="Unassembled WGS sequence"/>
</dbReference>
<keyword evidence="15" id="KW-1185">Reference proteome</keyword>
<dbReference type="Pfam" id="PF08532">
    <property type="entry name" value="Glyco_hydro_42M"/>
    <property type="match status" value="1"/>
</dbReference>
<name>A0A437J9D4_9SPHN</name>
<feature type="binding site" evidence="10">
    <location>
        <position position="359"/>
    </location>
    <ligand>
        <name>substrate</name>
    </ligand>
</feature>
<dbReference type="InterPro" id="IPR013738">
    <property type="entry name" value="Beta_galactosidase_Trimer"/>
</dbReference>
<dbReference type="InterPro" id="IPR013780">
    <property type="entry name" value="Glyco_hydro_b"/>
</dbReference>
<dbReference type="InterPro" id="IPR029062">
    <property type="entry name" value="Class_I_gatase-like"/>
</dbReference>
<keyword evidence="11" id="KW-0732">Signal</keyword>
<dbReference type="Gene3D" id="3.40.50.880">
    <property type="match status" value="1"/>
</dbReference>
<feature type="domain" description="Glycoside hydrolase family 42 N-terminal" evidence="12">
    <location>
        <begin position="67"/>
        <end position="428"/>
    </location>
</feature>
<dbReference type="EMBL" id="RZUL01000002">
    <property type="protein sequence ID" value="RVT42000.1"/>
    <property type="molecule type" value="Genomic_DNA"/>
</dbReference>
<dbReference type="PANTHER" id="PTHR36447:SF2">
    <property type="entry name" value="BETA-GALACTOSIDASE YESZ"/>
    <property type="match status" value="1"/>
</dbReference>
<evidence type="ECO:0000256" key="2">
    <source>
        <dbReference type="ARBA" id="ARBA00005940"/>
    </source>
</evidence>
<evidence type="ECO:0000256" key="5">
    <source>
        <dbReference type="ARBA" id="ARBA00022801"/>
    </source>
</evidence>
<feature type="domain" description="Beta-galactosidase trimerisation" evidence="13">
    <location>
        <begin position="441"/>
        <end position="645"/>
    </location>
</feature>
<feature type="signal peptide" evidence="11">
    <location>
        <begin position="1"/>
        <end position="44"/>
    </location>
</feature>
<dbReference type="SUPFAM" id="SSF51445">
    <property type="entry name" value="(Trans)glycosidases"/>
    <property type="match status" value="1"/>
</dbReference>
<dbReference type="CDD" id="cd03143">
    <property type="entry name" value="A4_beta-galactosidase_middle_domain"/>
    <property type="match status" value="1"/>
</dbReference>
<evidence type="ECO:0000313" key="14">
    <source>
        <dbReference type="EMBL" id="RVT42000.1"/>
    </source>
</evidence>
<organism evidence="14 15">
    <name type="scientific">Sphingobium algorifonticola</name>
    <dbReference type="NCBI Taxonomy" id="2008318"/>
    <lineage>
        <taxon>Bacteria</taxon>
        <taxon>Pseudomonadati</taxon>
        <taxon>Pseudomonadota</taxon>
        <taxon>Alphaproteobacteria</taxon>
        <taxon>Sphingomonadales</taxon>
        <taxon>Sphingomonadaceae</taxon>
        <taxon>Sphingobium</taxon>
    </lineage>
</organism>
<dbReference type="SUPFAM" id="SSF52317">
    <property type="entry name" value="Class I glutamine amidotransferase-like"/>
    <property type="match status" value="1"/>
</dbReference>
<comment type="caution">
    <text evidence="14">The sequence shown here is derived from an EMBL/GenBank/DDBJ whole genome shotgun (WGS) entry which is preliminary data.</text>
</comment>
<feature type="active site" description="Nucleophile" evidence="9">
    <location>
        <position position="351"/>
    </location>
</feature>
<dbReference type="PANTHER" id="PTHR36447">
    <property type="entry name" value="BETA-GALACTOSIDASE GANA"/>
    <property type="match status" value="1"/>
</dbReference>
<dbReference type="PIRSF" id="PIRSF001084">
    <property type="entry name" value="B-galactosidase"/>
    <property type="match status" value="1"/>
</dbReference>
<dbReference type="InterPro" id="IPR003476">
    <property type="entry name" value="Glyco_hydro_42"/>
</dbReference>
<keyword evidence="4" id="KW-0479">Metal-binding</keyword>
<dbReference type="AlphaFoldDB" id="A0A437J9D4"/>
<sequence length="714" mass="79840">MQSIGEHVMSSTSKAWRKTLRRRAMMFLSTAAVLVTTAAPPVRAQDTPPPERPAPAPPAAFAYGVSWYPEHFPESGWDAELALMRKARIRYVRIAEFAWAKMEPREGVYDFAWLDRAIARAQAHGLKVMIGTPTAAPPIWLTQAYPDTLVVEADGRPARHGGRRQYSVGSARYRTFAARIAGELARRYGRHPAVIGFQIDNEYGRATYDGETRKRFQDWMQRRYATVDAMNQRHFNVYWSLIYSDWAQINIPDANDQPQLWIDWLRFFSDAWADYQRVQIDAMRPHLAPGVAITTNYVAHYDNFDFGVPAQQLDFVGWDWYFEGARLVPGEGALLHDLYRGYLGRAPWILEAAPGNMNWSDRNYTQPRGELRAMVWQSVAHGADGYSFWALRMPLNGRETNHGALLDAGGRPNPVYDEIARTGVELEKAWPAVKGTVPQTDVALLYDYPSRWAIERQPMTADYDVWKHFARYRGALMRAAKGVDVPRNWDGLSRYPMVVAPSLHLMSPKTAQRLAAYVEGGGHLVLGPRSGVKDEDSNLWQPGQLGPLETMLGARIDMSAIPPAPWPVSGSVGSGSATVWAERLTPQATDVEVLLRYGTADGWLDGQAAVVTRPVGKGRITYVGAWLDEEMLGRVIAWAAGRAKVSPVWPDIPADVEVTARQSGDRTVYLAINWGTVPQTVRLPQPMKTLLGDGGMTAEARLAPWDVAVFEAPR</sequence>
<evidence type="ECO:0000259" key="12">
    <source>
        <dbReference type="Pfam" id="PF02449"/>
    </source>
</evidence>
<dbReference type="GO" id="GO:0005975">
    <property type="term" value="P:carbohydrate metabolic process"/>
    <property type="evidence" value="ECO:0007669"/>
    <property type="project" value="InterPro"/>
</dbReference>
<dbReference type="EC" id="3.2.1.23" evidence="3 8"/>
<keyword evidence="6" id="KW-0862">Zinc</keyword>
<evidence type="ECO:0000256" key="4">
    <source>
        <dbReference type="ARBA" id="ARBA00022723"/>
    </source>
</evidence>
<dbReference type="GO" id="GO:0046872">
    <property type="term" value="F:metal ion binding"/>
    <property type="evidence" value="ECO:0007669"/>
    <property type="project" value="UniProtKB-KW"/>
</dbReference>
<proteinExistence type="inferred from homology"/>
<evidence type="ECO:0000256" key="6">
    <source>
        <dbReference type="ARBA" id="ARBA00022833"/>
    </source>
</evidence>
<dbReference type="Pfam" id="PF02449">
    <property type="entry name" value="Glyco_hydro_42"/>
    <property type="match status" value="1"/>
</dbReference>
<evidence type="ECO:0000256" key="1">
    <source>
        <dbReference type="ARBA" id="ARBA00001412"/>
    </source>
</evidence>